<organism evidence="5 6">
    <name type="scientific">Auxenochlorella protothecoides</name>
    <name type="common">Green microalga</name>
    <name type="synonym">Chlorella protothecoides</name>
    <dbReference type="NCBI Taxonomy" id="3075"/>
    <lineage>
        <taxon>Eukaryota</taxon>
        <taxon>Viridiplantae</taxon>
        <taxon>Chlorophyta</taxon>
        <taxon>core chlorophytes</taxon>
        <taxon>Trebouxiophyceae</taxon>
        <taxon>Chlorellales</taxon>
        <taxon>Chlorellaceae</taxon>
        <taxon>Auxenochlorella</taxon>
    </lineage>
</organism>
<comment type="similarity">
    <text evidence="3">Belongs to the eukaryotic RPB4 RNA polymerase subunit family.</text>
</comment>
<dbReference type="AlphaFoldDB" id="A0A087SP98"/>
<feature type="domain" description="RNA polymerase Rpb4/RPC9 core" evidence="4">
    <location>
        <begin position="10"/>
        <end position="119"/>
    </location>
</feature>
<keyword evidence="5" id="KW-0804">Transcription</keyword>
<sequence>MADDNSTDSAVFKDAKILNISEVNLVFEKYLEHMRQRDPEYQTNALMEKSMEYAKHFCTSRNKDALQKMRELLAQHHFTEQELGLMTNLQPMTPDEVFKLIPSLDDRPFLAVIPILAMNFHVQDESRFSGNDIQRIIAELAQYSEVK</sequence>
<dbReference type="Pfam" id="PF03874">
    <property type="entry name" value="RNA_pol_Rpb4"/>
    <property type="match status" value="1"/>
</dbReference>
<gene>
    <name evidence="5" type="ORF">F751_4131</name>
</gene>
<dbReference type="GO" id="GO:0005634">
    <property type="term" value="C:nucleus"/>
    <property type="evidence" value="ECO:0007669"/>
    <property type="project" value="UniProtKB-SubCell"/>
</dbReference>
<dbReference type="eggNOG" id="KOG2351">
    <property type="taxonomic scope" value="Eukaryota"/>
</dbReference>
<dbReference type="InterPro" id="IPR010997">
    <property type="entry name" value="HRDC-like_sf"/>
</dbReference>
<dbReference type="InterPro" id="IPR006590">
    <property type="entry name" value="RNA_pol_Rpb4/RPC9_core"/>
</dbReference>
<evidence type="ECO:0000313" key="5">
    <source>
        <dbReference type="EMBL" id="KFM27552.1"/>
    </source>
</evidence>
<dbReference type="STRING" id="3075.A0A087SP98"/>
<evidence type="ECO:0000256" key="1">
    <source>
        <dbReference type="ARBA" id="ARBA00004123"/>
    </source>
</evidence>
<dbReference type="KEGG" id="apro:F751_4131"/>
<protein>
    <submittedName>
        <fullName evidence="5">DNA-directed RNA polymerase II 16 kDa polypeptide</fullName>
    </submittedName>
</protein>
<proteinExistence type="inferred from homology"/>
<evidence type="ECO:0000313" key="6">
    <source>
        <dbReference type="Proteomes" id="UP000028924"/>
    </source>
</evidence>
<evidence type="ECO:0000256" key="3">
    <source>
        <dbReference type="ARBA" id="ARBA00025724"/>
    </source>
</evidence>
<comment type="subcellular location">
    <subcellularLocation>
        <location evidence="1">Nucleus</location>
    </subcellularLocation>
</comment>
<keyword evidence="2" id="KW-0539">Nucleus</keyword>
<keyword evidence="5" id="KW-0240">DNA-directed RNA polymerase</keyword>
<dbReference type="Gene3D" id="1.20.1250.40">
    <property type="match status" value="1"/>
</dbReference>
<dbReference type="GeneID" id="23615522"/>
<dbReference type="GO" id="GO:0000166">
    <property type="term" value="F:nucleotide binding"/>
    <property type="evidence" value="ECO:0007669"/>
    <property type="project" value="InterPro"/>
</dbReference>
<dbReference type="InterPro" id="IPR038324">
    <property type="entry name" value="Rpb4/RPC9_sf"/>
</dbReference>
<dbReference type="SUPFAM" id="SSF47819">
    <property type="entry name" value="HRDC-like"/>
    <property type="match status" value="1"/>
</dbReference>
<evidence type="ECO:0000256" key="2">
    <source>
        <dbReference type="ARBA" id="ARBA00023242"/>
    </source>
</evidence>
<accession>A0A087SP98</accession>
<name>A0A087SP98_AUXPR</name>
<dbReference type="InterPro" id="IPR045222">
    <property type="entry name" value="Rpb4-like"/>
</dbReference>
<dbReference type="SMART" id="SM00657">
    <property type="entry name" value="RPOL4c"/>
    <property type="match status" value="1"/>
</dbReference>
<dbReference type="RefSeq" id="XP_011400535.1">
    <property type="nucleotide sequence ID" value="XM_011402233.1"/>
</dbReference>
<dbReference type="GO" id="GO:0000428">
    <property type="term" value="C:DNA-directed RNA polymerase complex"/>
    <property type="evidence" value="ECO:0007669"/>
    <property type="project" value="UniProtKB-KW"/>
</dbReference>
<dbReference type="OrthoDB" id="2186918at2759"/>
<evidence type="ECO:0000259" key="4">
    <source>
        <dbReference type="SMART" id="SM00657"/>
    </source>
</evidence>
<keyword evidence="6" id="KW-1185">Reference proteome</keyword>
<dbReference type="PANTHER" id="PTHR21297">
    <property type="entry name" value="DNA-DIRECTED RNA POLYMERASE II"/>
    <property type="match status" value="1"/>
</dbReference>
<dbReference type="InterPro" id="IPR005574">
    <property type="entry name" value="Rpb4/RPC9"/>
</dbReference>
<dbReference type="EMBL" id="KL662149">
    <property type="protein sequence ID" value="KFM27552.1"/>
    <property type="molecule type" value="Genomic_DNA"/>
</dbReference>
<dbReference type="GO" id="GO:0006352">
    <property type="term" value="P:DNA-templated transcription initiation"/>
    <property type="evidence" value="ECO:0007669"/>
    <property type="project" value="InterPro"/>
</dbReference>
<dbReference type="Proteomes" id="UP000028924">
    <property type="component" value="Unassembled WGS sequence"/>
</dbReference>
<reference evidence="5 6" key="1">
    <citation type="journal article" date="2014" name="BMC Genomics">
        <title>Oil accumulation mechanisms of the oleaginous microalga Chlorella protothecoides revealed through its genome, transcriptomes, and proteomes.</title>
        <authorList>
            <person name="Gao C."/>
            <person name="Wang Y."/>
            <person name="Shen Y."/>
            <person name="Yan D."/>
            <person name="He X."/>
            <person name="Dai J."/>
            <person name="Wu Q."/>
        </authorList>
    </citation>
    <scope>NUCLEOTIDE SEQUENCE [LARGE SCALE GENOMIC DNA]</scope>
    <source>
        <strain evidence="5 6">0710</strain>
    </source>
</reference>